<comment type="caution">
    <text evidence="2">The sequence shown here is derived from an EMBL/GenBank/DDBJ whole genome shotgun (WGS) entry which is preliminary data.</text>
</comment>
<proteinExistence type="predicted"/>
<dbReference type="RefSeq" id="WP_111435024.1">
    <property type="nucleotide sequence ID" value="NZ_JACIGG010000023.1"/>
</dbReference>
<gene>
    <name evidence="2" type="ORF">CH339_14195</name>
</gene>
<feature type="transmembrane region" description="Helical" evidence="1">
    <location>
        <begin position="46"/>
        <end position="73"/>
    </location>
</feature>
<accession>A0A327JMB1</accession>
<evidence type="ECO:0000313" key="2">
    <source>
        <dbReference type="EMBL" id="RAI26474.1"/>
    </source>
</evidence>
<protein>
    <recommendedName>
        <fullName evidence="4">Lipoprotein</fullName>
    </recommendedName>
</protein>
<dbReference type="Proteomes" id="UP000249299">
    <property type="component" value="Unassembled WGS sequence"/>
</dbReference>
<evidence type="ECO:0000313" key="3">
    <source>
        <dbReference type="Proteomes" id="UP000249299"/>
    </source>
</evidence>
<organism evidence="2 3">
    <name type="scientific">Rhodobium orientis</name>
    <dbReference type="NCBI Taxonomy" id="34017"/>
    <lineage>
        <taxon>Bacteria</taxon>
        <taxon>Pseudomonadati</taxon>
        <taxon>Pseudomonadota</taxon>
        <taxon>Alphaproteobacteria</taxon>
        <taxon>Hyphomicrobiales</taxon>
        <taxon>Rhodobiaceae</taxon>
        <taxon>Rhodobium</taxon>
    </lineage>
</organism>
<dbReference type="PROSITE" id="PS51257">
    <property type="entry name" value="PROKAR_LIPOPROTEIN"/>
    <property type="match status" value="1"/>
</dbReference>
<keyword evidence="1" id="KW-0812">Transmembrane</keyword>
<sequence length="83" mass="8291">MKIATGIVGIVVGLLVLLQSCAVGVGSNLVNDQATLQAGSVGVLVGFLFFVAGAFAFGLPVVSMVIFAASAVCPLKLLGLRIS</sequence>
<reference evidence="2 3" key="1">
    <citation type="submission" date="2017-07" db="EMBL/GenBank/DDBJ databases">
        <title>Draft Genome Sequences of Select Purple Nonsulfur Bacteria.</title>
        <authorList>
            <person name="Lasarre B."/>
            <person name="Mckinlay J.B."/>
        </authorList>
    </citation>
    <scope>NUCLEOTIDE SEQUENCE [LARGE SCALE GENOMIC DNA]</scope>
    <source>
        <strain evidence="2 3">DSM 11290</strain>
    </source>
</reference>
<name>A0A327JMB1_9HYPH</name>
<keyword evidence="1" id="KW-1133">Transmembrane helix</keyword>
<keyword evidence="3" id="KW-1185">Reference proteome</keyword>
<evidence type="ECO:0008006" key="4">
    <source>
        <dbReference type="Google" id="ProtNLM"/>
    </source>
</evidence>
<dbReference type="AlphaFoldDB" id="A0A327JMB1"/>
<evidence type="ECO:0000256" key="1">
    <source>
        <dbReference type="SAM" id="Phobius"/>
    </source>
</evidence>
<dbReference type="EMBL" id="NPEV01000030">
    <property type="protein sequence ID" value="RAI26474.1"/>
    <property type="molecule type" value="Genomic_DNA"/>
</dbReference>
<keyword evidence="1" id="KW-0472">Membrane</keyword>